<dbReference type="PANTHER" id="PTHR28125">
    <property type="entry name" value="MEIOTIC EXPRESSION UP-REGULATED PROTEIN 26"/>
    <property type="match status" value="1"/>
</dbReference>
<feature type="compositionally biased region" description="Low complexity" evidence="1">
    <location>
        <begin position="187"/>
        <end position="201"/>
    </location>
</feature>
<organism evidence="3 4">
    <name type="scientific">Rhodofomes roseus</name>
    <dbReference type="NCBI Taxonomy" id="34475"/>
    <lineage>
        <taxon>Eukaryota</taxon>
        <taxon>Fungi</taxon>
        <taxon>Dikarya</taxon>
        <taxon>Basidiomycota</taxon>
        <taxon>Agaricomycotina</taxon>
        <taxon>Agaricomycetes</taxon>
        <taxon>Polyporales</taxon>
        <taxon>Rhodofomes</taxon>
    </lineage>
</organism>
<dbReference type="InterPro" id="IPR028012">
    <property type="entry name" value="Rua1_C"/>
</dbReference>
<dbReference type="Proteomes" id="UP000298390">
    <property type="component" value="Unassembled WGS sequence"/>
</dbReference>
<feature type="region of interest" description="Disordered" evidence="1">
    <location>
        <begin position="235"/>
        <end position="305"/>
    </location>
</feature>
<evidence type="ECO:0000313" key="3">
    <source>
        <dbReference type="EMBL" id="TFY54649.1"/>
    </source>
</evidence>
<feature type="compositionally biased region" description="Acidic residues" evidence="1">
    <location>
        <begin position="446"/>
        <end position="482"/>
    </location>
</feature>
<sequence>MPLAAYSYSPGVYHPTGLRSSFADWDSDPYLYEASRNDLISPFKDPLVSSTPPFSLSFSSSQFSNSCSSPATPLQALFSSPSAIWAAVGSSVSPVHRCGVRSLSRSATHNKPGTPRKGRVSPEKIQSLLAYKDAQELITSFEPGCSSGSSSKLLSPALSALSSMPTSPCTPTRSVRGSPAAQAVAEKLSPPAASTSAAPKSKIMDSADKRAMREALGLRYNTRARRLAYPSESLPAAFSAPTRPPGSRKRLSRDTELEQSLALPARKKRRSNPEERTSKELTGPAADPATDEADEPALVPQRTFPPSIPLHPEFPLFYRRFAVSPYQVEHVSKYAKTKGLSDATFNPPRDAFDLYTPRFVKGRGTTKRTTVGKLEKAQLMQGKCHKCKKWVAVEGVKDVPTKVKEIYWWKHAAACHQGSTVEGETDIYIEDDIYRAAVQAEKEAAAEAEAESDADAEGEAESDADAEGELEEESAAFDSEVD</sequence>
<feature type="domain" description="Transcription regulator Rua1 C-terminal" evidence="2">
    <location>
        <begin position="357"/>
        <end position="416"/>
    </location>
</feature>
<dbReference type="PANTHER" id="PTHR28125:SF2">
    <property type="entry name" value="MEIOTIC EXPRESSION UP-REGULATED PROTEIN 26"/>
    <property type="match status" value="1"/>
</dbReference>
<feature type="region of interest" description="Disordered" evidence="1">
    <location>
        <begin position="160"/>
        <end position="206"/>
    </location>
</feature>
<evidence type="ECO:0000256" key="1">
    <source>
        <dbReference type="SAM" id="MobiDB-lite"/>
    </source>
</evidence>
<dbReference type="EMBL" id="SEKV01000674">
    <property type="protein sequence ID" value="TFY54649.1"/>
    <property type="molecule type" value="Genomic_DNA"/>
</dbReference>
<dbReference type="Pfam" id="PF14616">
    <property type="entry name" value="Rua1_C"/>
    <property type="match status" value="1"/>
</dbReference>
<accession>A0A4Y9Y1B8</accession>
<feature type="region of interest" description="Disordered" evidence="1">
    <location>
        <begin position="440"/>
        <end position="482"/>
    </location>
</feature>
<dbReference type="STRING" id="34475.A0A4Y9Y1B8"/>
<reference evidence="3 4" key="1">
    <citation type="submission" date="2019-01" db="EMBL/GenBank/DDBJ databases">
        <title>Genome sequencing of the rare red list fungi Fomitopsis rosea.</title>
        <authorList>
            <person name="Buettner E."/>
            <person name="Kellner H."/>
        </authorList>
    </citation>
    <scope>NUCLEOTIDE SEQUENCE [LARGE SCALE GENOMIC DNA]</scope>
    <source>
        <strain evidence="3 4">DSM 105464</strain>
    </source>
</reference>
<gene>
    <name evidence="3" type="ORF">EVJ58_g8736</name>
</gene>
<protein>
    <recommendedName>
        <fullName evidence="2">Transcription regulator Rua1 C-terminal domain-containing protein</fullName>
    </recommendedName>
</protein>
<evidence type="ECO:0000313" key="4">
    <source>
        <dbReference type="Proteomes" id="UP000298390"/>
    </source>
</evidence>
<name>A0A4Y9Y1B8_9APHY</name>
<proteinExistence type="predicted"/>
<comment type="caution">
    <text evidence="3">The sequence shown here is derived from an EMBL/GenBank/DDBJ whole genome shotgun (WGS) entry which is preliminary data.</text>
</comment>
<evidence type="ECO:0000259" key="2">
    <source>
        <dbReference type="Pfam" id="PF14616"/>
    </source>
</evidence>
<dbReference type="AlphaFoldDB" id="A0A4Y9Y1B8"/>